<dbReference type="PANTHER" id="PTHR10177">
    <property type="entry name" value="CYCLINS"/>
    <property type="match status" value="1"/>
</dbReference>
<evidence type="ECO:0000313" key="3">
    <source>
        <dbReference type="EMBL" id="NXA32156.1"/>
    </source>
</evidence>
<name>A0A7K7UV25_EUDEL</name>
<keyword evidence="1" id="KW-0732">Signal</keyword>
<dbReference type="OrthoDB" id="769138at2759"/>
<feature type="non-terminal residue" evidence="3">
    <location>
        <position position="1"/>
    </location>
</feature>
<dbReference type="Gene3D" id="1.10.472.10">
    <property type="entry name" value="Cyclin-like"/>
    <property type="match status" value="2"/>
</dbReference>
<feature type="signal peptide" evidence="1">
    <location>
        <begin position="1"/>
        <end position="23"/>
    </location>
</feature>
<sequence length="170" mass="18910">SPRLLSSLLIVFFFSLQAQLKYSECTAISCLVLAAKNNQEDEVIPSVRMLAAQSGCKRSPAEILRMERIILDKLHWDLYTATPMDFLNILGARRRAAGPRAAWRPQMNPSRHVALRTRQLQHWIACHQLLQPRGSTLALVIITLELHRLAPGGVGVPASTDLLRKAQAGV</sequence>
<protein>
    <submittedName>
        <fullName evidence="3">CCNI protein</fullName>
    </submittedName>
</protein>
<feature type="domain" description="Cyclin N-terminal" evidence="2">
    <location>
        <begin position="24"/>
        <end position="78"/>
    </location>
</feature>
<feature type="non-terminal residue" evidence="3">
    <location>
        <position position="170"/>
    </location>
</feature>
<evidence type="ECO:0000256" key="1">
    <source>
        <dbReference type="SAM" id="SignalP"/>
    </source>
</evidence>
<accession>A0A7K7UV25</accession>
<dbReference type="InterPro" id="IPR039361">
    <property type="entry name" value="Cyclin"/>
</dbReference>
<keyword evidence="4" id="KW-1185">Reference proteome</keyword>
<dbReference type="InterPro" id="IPR006671">
    <property type="entry name" value="Cyclin_N"/>
</dbReference>
<feature type="chain" id="PRO_5029631364" evidence="1">
    <location>
        <begin position="24"/>
        <end position="170"/>
    </location>
</feature>
<dbReference type="EMBL" id="VZSX01000009">
    <property type="protein sequence ID" value="NXA32156.1"/>
    <property type="molecule type" value="Genomic_DNA"/>
</dbReference>
<evidence type="ECO:0000313" key="4">
    <source>
        <dbReference type="Proteomes" id="UP000533954"/>
    </source>
</evidence>
<dbReference type="SUPFAM" id="SSF47954">
    <property type="entry name" value="Cyclin-like"/>
    <property type="match status" value="1"/>
</dbReference>
<comment type="caution">
    <text evidence="3">The sequence shown here is derived from an EMBL/GenBank/DDBJ whole genome shotgun (WGS) entry which is preliminary data.</text>
</comment>
<organism evidence="3 4">
    <name type="scientific">Eudromia elegans</name>
    <name type="common">Elegant crested-tinamou</name>
    <dbReference type="NCBI Taxonomy" id="8805"/>
    <lineage>
        <taxon>Eukaryota</taxon>
        <taxon>Metazoa</taxon>
        <taxon>Chordata</taxon>
        <taxon>Craniata</taxon>
        <taxon>Vertebrata</taxon>
        <taxon>Euteleostomi</taxon>
        <taxon>Archelosauria</taxon>
        <taxon>Archosauria</taxon>
        <taxon>Dinosauria</taxon>
        <taxon>Saurischia</taxon>
        <taxon>Theropoda</taxon>
        <taxon>Coelurosauria</taxon>
        <taxon>Aves</taxon>
        <taxon>Palaeognathae</taxon>
        <taxon>Tinamiformes</taxon>
        <taxon>Tinamidae</taxon>
        <taxon>Eudromia</taxon>
    </lineage>
</organism>
<proteinExistence type="predicted"/>
<evidence type="ECO:0000259" key="2">
    <source>
        <dbReference type="Pfam" id="PF00134"/>
    </source>
</evidence>
<dbReference type="InterPro" id="IPR036915">
    <property type="entry name" value="Cyclin-like_sf"/>
</dbReference>
<reference evidence="3 4" key="1">
    <citation type="submission" date="2019-09" db="EMBL/GenBank/DDBJ databases">
        <title>Bird 10,000 Genomes (B10K) Project - Family phase.</title>
        <authorList>
            <person name="Zhang G."/>
        </authorList>
    </citation>
    <scope>NUCLEOTIDE SEQUENCE [LARGE SCALE GENOMIC DNA]</scope>
    <source>
        <strain evidence="3">B10K-LSUMZ-16893</strain>
    </source>
</reference>
<dbReference type="Pfam" id="PF00134">
    <property type="entry name" value="Cyclin_N"/>
    <property type="match status" value="1"/>
</dbReference>
<dbReference type="AlphaFoldDB" id="A0A7K7UV25"/>
<gene>
    <name evidence="3" type="primary">Ccni_0</name>
    <name evidence="3" type="ORF">EUDELE_R12925</name>
</gene>
<dbReference type="Proteomes" id="UP000533954">
    <property type="component" value="Unassembled WGS sequence"/>
</dbReference>